<dbReference type="InterPro" id="IPR045866">
    <property type="entry name" value="FAM210A/B-like"/>
</dbReference>
<dbReference type="EMBL" id="VFQX01000063">
    <property type="protein sequence ID" value="KAF0973000.1"/>
    <property type="molecule type" value="Genomic_DNA"/>
</dbReference>
<gene>
    <name evidence="4" type="ORF">FDP41_008664</name>
</gene>
<dbReference type="OrthoDB" id="426386at2759"/>
<dbReference type="VEuPathDB" id="AmoebaDB:NF0022810"/>
<dbReference type="AlphaFoldDB" id="A0A6A5BG51"/>
<dbReference type="PANTHER" id="PTHR21377">
    <property type="entry name" value="PROTEIN FAM210B, MITOCHONDRIAL"/>
    <property type="match status" value="1"/>
</dbReference>
<sequence length="193" mass="22172">MSRYCGHSLIKSRQDSLTSQRLDFHSLSVFYNHNNNNNFSSHTFSSPSTTASHETPHSTLEPSSINSAKAHHSNKPTTTATTATTIDENTEKFSLLGKIKRFIKTYGFMGLFLYFFMYFSTLGFLFVILHQNILPTRQVLEFLSENGFRSFIGDSEKLETSQKYANFVLAYIVNRLLEPIRLVMTYRWTPKVS</sequence>
<dbReference type="GeneID" id="68115882"/>
<feature type="compositionally biased region" description="Low complexity" evidence="1">
    <location>
        <begin position="42"/>
        <end position="53"/>
    </location>
</feature>
<dbReference type="RefSeq" id="XP_044557713.1">
    <property type="nucleotide sequence ID" value="XM_044712542.1"/>
</dbReference>
<dbReference type="Proteomes" id="UP000444721">
    <property type="component" value="Unassembled WGS sequence"/>
</dbReference>
<evidence type="ECO:0000259" key="3">
    <source>
        <dbReference type="Pfam" id="PF06916"/>
    </source>
</evidence>
<feature type="compositionally biased region" description="Polar residues" evidence="1">
    <location>
        <begin position="57"/>
        <end position="67"/>
    </location>
</feature>
<feature type="domain" description="DUF1279" evidence="3">
    <location>
        <begin position="98"/>
        <end position="190"/>
    </location>
</feature>
<keyword evidence="2" id="KW-0472">Membrane</keyword>
<organism evidence="4 5">
    <name type="scientific">Naegleria fowleri</name>
    <name type="common">Brain eating amoeba</name>
    <dbReference type="NCBI Taxonomy" id="5763"/>
    <lineage>
        <taxon>Eukaryota</taxon>
        <taxon>Discoba</taxon>
        <taxon>Heterolobosea</taxon>
        <taxon>Tetramitia</taxon>
        <taxon>Eutetramitia</taxon>
        <taxon>Vahlkampfiidae</taxon>
        <taxon>Naegleria</taxon>
    </lineage>
</organism>
<reference evidence="4 5" key="1">
    <citation type="journal article" date="2019" name="Sci. Rep.">
        <title>Nanopore sequencing improves the draft genome of the human pathogenic amoeba Naegleria fowleri.</title>
        <authorList>
            <person name="Liechti N."/>
            <person name="Schurch N."/>
            <person name="Bruggmann R."/>
            <person name="Wittwer M."/>
        </authorList>
    </citation>
    <scope>NUCLEOTIDE SEQUENCE [LARGE SCALE GENOMIC DNA]</scope>
    <source>
        <strain evidence="4 5">ATCC 30894</strain>
    </source>
</reference>
<keyword evidence="2" id="KW-0812">Transmembrane</keyword>
<dbReference type="PANTHER" id="PTHR21377:SF0">
    <property type="entry name" value="PROTEIN FAM210B, MITOCHONDRIAL"/>
    <property type="match status" value="1"/>
</dbReference>
<accession>A0A6A5BG51</accession>
<name>A0A6A5BG51_NAEFO</name>
<dbReference type="Pfam" id="PF06916">
    <property type="entry name" value="FAM210A-B_dom"/>
    <property type="match status" value="1"/>
</dbReference>
<dbReference type="VEuPathDB" id="AmoebaDB:FDP41_008664"/>
<proteinExistence type="predicted"/>
<dbReference type="InterPro" id="IPR009688">
    <property type="entry name" value="FAM210A/B-like_dom"/>
</dbReference>
<evidence type="ECO:0000313" key="5">
    <source>
        <dbReference type="Proteomes" id="UP000444721"/>
    </source>
</evidence>
<evidence type="ECO:0000256" key="2">
    <source>
        <dbReference type="SAM" id="Phobius"/>
    </source>
</evidence>
<dbReference type="VEuPathDB" id="AmoebaDB:NfTy_007820"/>
<evidence type="ECO:0000256" key="1">
    <source>
        <dbReference type="SAM" id="MobiDB-lite"/>
    </source>
</evidence>
<evidence type="ECO:0000313" key="4">
    <source>
        <dbReference type="EMBL" id="KAF0973000.1"/>
    </source>
</evidence>
<feature type="transmembrane region" description="Helical" evidence="2">
    <location>
        <begin position="106"/>
        <end position="129"/>
    </location>
</feature>
<dbReference type="GO" id="GO:0005739">
    <property type="term" value="C:mitochondrion"/>
    <property type="evidence" value="ECO:0007669"/>
    <property type="project" value="TreeGrafter"/>
</dbReference>
<feature type="region of interest" description="Disordered" evidence="1">
    <location>
        <begin position="42"/>
        <end position="80"/>
    </location>
</feature>
<keyword evidence="2" id="KW-1133">Transmembrane helix</keyword>
<comment type="caution">
    <text evidence="4">The sequence shown here is derived from an EMBL/GenBank/DDBJ whole genome shotgun (WGS) entry which is preliminary data.</text>
</comment>
<protein>
    <recommendedName>
        <fullName evidence="3">DUF1279 domain-containing protein</fullName>
    </recommendedName>
</protein>
<keyword evidence="5" id="KW-1185">Reference proteome</keyword>